<evidence type="ECO:0000256" key="7">
    <source>
        <dbReference type="ARBA" id="ARBA00022842"/>
    </source>
</evidence>
<feature type="domain" description="Endonuclease/exonuclease/phosphatase" evidence="9">
    <location>
        <begin position="4"/>
        <end position="241"/>
    </location>
</feature>
<evidence type="ECO:0000256" key="1">
    <source>
        <dbReference type="ARBA" id="ARBA00001936"/>
    </source>
</evidence>
<comment type="cofactor">
    <cofactor evidence="2">
        <name>Mg(2+)</name>
        <dbReference type="ChEBI" id="CHEBI:18420"/>
    </cofactor>
</comment>
<dbReference type="PANTHER" id="PTHR15822">
    <property type="entry name" value="TRAF AND TNF RECEPTOR-ASSOCIATED PROTEIN"/>
    <property type="match status" value="1"/>
</dbReference>
<evidence type="ECO:0000256" key="6">
    <source>
        <dbReference type="ARBA" id="ARBA00022801"/>
    </source>
</evidence>
<keyword evidence="4" id="KW-0479">Metal-binding</keyword>
<dbReference type="OrthoDB" id="4520214at2"/>
<dbReference type="Proteomes" id="UP000094008">
    <property type="component" value="Unassembled WGS sequence"/>
</dbReference>
<keyword evidence="3" id="KW-0540">Nuclease</keyword>
<evidence type="ECO:0000313" key="10">
    <source>
        <dbReference type="EMBL" id="OBB90318.1"/>
    </source>
</evidence>
<gene>
    <name evidence="10" type="ORF">A5779_26270</name>
</gene>
<dbReference type="GO" id="GO:0070260">
    <property type="term" value="F:5'-tyrosyl-DNA phosphodiesterase activity"/>
    <property type="evidence" value="ECO:0007669"/>
    <property type="project" value="TreeGrafter"/>
</dbReference>
<proteinExistence type="predicted"/>
<accession>A0A1A0W3K5</accession>
<comment type="cofactor">
    <cofactor evidence="1">
        <name>Mn(2+)</name>
        <dbReference type="ChEBI" id="CHEBI:29035"/>
    </cofactor>
</comment>
<comment type="caution">
    <text evidence="10">The sequence shown here is derived from an EMBL/GenBank/DDBJ whole genome shotgun (WGS) entry which is preliminary data.</text>
</comment>
<name>A0A1A0W3K5_MYCPR</name>
<dbReference type="GO" id="GO:0046872">
    <property type="term" value="F:metal ion binding"/>
    <property type="evidence" value="ECO:0007669"/>
    <property type="project" value="UniProtKB-KW"/>
</dbReference>
<dbReference type="AlphaFoldDB" id="A0A1A0W3K5"/>
<dbReference type="EMBL" id="LZSY01000095">
    <property type="protein sequence ID" value="OBB90318.1"/>
    <property type="molecule type" value="Genomic_DNA"/>
</dbReference>
<dbReference type="GO" id="GO:0005737">
    <property type="term" value="C:cytoplasm"/>
    <property type="evidence" value="ECO:0007669"/>
    <property type="project" value="TreeGrafter"/>
</dbReference>
<evidence type="ECO:0000313" key="11">
    <source>
        <dbReference type="Proteomes" id="UP000094008"/>
    </source>
</evidence>
<protein>
    <recommendedName>
        <fullName evidence="9">Endonuclease/exonuclease/phosphatase domain-containing protein</fullName>
    </recommendedName>
</protein>
<organism evidence="10 11">
    <name type="scientific">Mycolicibacterium peregrinum</name>
    <name type="common">Mycobacterium peregrinum</name>
    <dbReference type="NCBI Taxonomy" id="43304"/>
    <lineage>
        <taxon>Bacteria</taxon>
        <taxon>Bacillati</taxon>
        <taxon>Actinomycetota</taxon>
        <taxon>Actinomycetes</taxon>
        <taxon>Mycobacteriales</taxon>
        <taxon>Mycobacteriaceae</taxon>
        <taxon>Mycolicibacterium</taxon>
    </lineage>
</organism>
<reference evidence="11" key="1">
    <citation type="submission" date="2016-06" db="EMBL/GenBank/DDBJ databases">
        <authorList>
            <person name="Sutton G."/>
            <person name="Brinkac L."/>
            <person name="Sanka R."/>
            <person name="Adams M."/>
            <person name="Lau E."/>
            <person name="Mehaffy C."/>
            <person name="Tameris M."/>
            <person name="Hatherill M."/>
            <person name="Hanekom W."/>
            <person name="Mahomed H."/>
            <person name="Mcshane H."/>
        </authorList>
    </citation>
    <scope>NUCLEOTIDE SEQUENCE [LARGE SCALE GENOMIC DNA]</scope>
    <source>
        <strain evidence="11">852002-10433_SCH5171157</strain>
    </source>
</reference>
<dbReference type="GO" id="GO:0003697">
    <property type="term" value="F:single-stranded DNA binding"/>
    <property type="evidence" value="ECO:0007669"/>
    <property type="project" value="TreeGrafter"/>
</dbReference>
<sequence length="250" mass="28438">MRFLTWNIGKGGGKRISQIINEIDLQAPDFVTLTEVTNTNLSSLRRSLTTSGLVHIETTCRPGGPHSVFVASKVPFEMMDDSNPSDPERWLPVRIESLNLNVLCVHIPGATDHILGKDGKGDVHGKRRKQNFWDEVIRYAQLHKDERTILTGDFNTGLKEDAQGTPFELSDNIRILRLEKYTDTWRHLNPKTREYTFYSQQKGADYNGFRLDYVYVSAALRDSIVKTEHVHSVRVNKLSDHSMVVSDLSV</sequence>
<evidence type="ECO:0000256" key="4">
    <source>
        <dbReference type="ARBA" id="ARBA00022723"/>
    </source>
</evidence>
<evidence type="ECO:0000256" key="3">
    <source>
        <dbReference type="ARBA" id="ARBA00022722"/>
    </source>
</evidence>
<dbReference type="PANTHER" id="PTHR15822:SF4">
    <property type="entry name" value="TYROSYL-DNA PHOSPHODIESTERASE 2"/>
    <property type="match status" value="1"/>
</dbReference>
<evidence type="ECO:0000256" key="2">
    <source>
        <dbReference type="ARBA" id="ARBA00001946"/>
    </source>
</evidence>
<evidence type="ECO:0000259" key="9">
    <source>
        <dbReference type="Pfam" id="PF03372"/>
    </source>
</evidence>
<dbReference type="Pfam" id="PF03372">
    <property type="entry name" value="Exo_endo_phos"/>
    <property type="match status" value="1"/>
</dbReference>
<dbReference type="RefSeq" id="WP_064882704.1">
    <property type="nucleotide sequence ID" value="NZ_LZSY01000095.1"/>
</dbReference>
<keyword evidence="8" id="KW-0234">DNA repair</keyword>
<dbReference type="InterPro" id="IPR036691">
    <property type="entry name" value="Endo/exonu/phosph_ase_sf"/>
</dbReference>
<dbReference type="GO" id="GO:0004518">
    <property type="term" value="F:nuclease activity"/>
    <property type="evidence" value="ECO:0007669"/>
    <property type="project" value="UniProtKB-KW"/>
</dbReference>
<evidence type="ECO:0000256" key="8">
    <source>
        <dbReference type="ARBA" id="ARBA00023204"/>
    </source>
</evidence>
<dbReference type="InterPro" id="IPR005135">
    <property type="entry name" value="Endo/exonuclease/phosphatase"/>
</dbReference>
<keyword evidence="5" id="KW-0227">DNA damage</keyword>
<dbReference type="Gene3D" id="3.60.10.10">
    <property type="entry name" value="Endonuclease/exonuclease/phosphatase"/>
    <property type="match status" value="1"/>
</dbReference>
<dbReference type="InterPro" id="IPR051547">
    <property type="entry name" value="TDP2-like"/>
</dbReference>
<keyword evidence="6" id="KW-0378">Hydrolase</keyword>
<keyword evidence="7" id="KW-0460">Magnesium</keyword>
<dbReference type="SUPFAM" id="SSF56219">
    <property type="entry name" value="DNase I-like"/>
    <property type="match status" value="1"/>
</dbReference>
<dbReference type="GO" id="GO:0006302">
    <property type="term" value="P:double-strand break repair"/>
    <property type="evidence" value="ECO:0007669"/>
    <property type="project" value="TreeGrafter"/>
</dbReference>
<evidence type="ECO:0000256" key="5">
    <source>
        <dbReference type="ARBA" id="ARBA00022763"/>
    </source>
</evidence>